<accession>A0A6A2ZIW5</accession>
<dbReference type="Proteomes" id="UP000436088">
    <property type="component" value="Unassembled WGS sequence"/>
</dbReference>
<dbReference type="AlphaFoldDB" id="A0A6A2ZIW5"/>
<organism evidence="1 2">
    <name type="scientific">Hibiscus syriacus</name>
    <name type="common">Rose of Sharon</name>
    <dbReference type="NCBI Taxonomy" id="106335"/>
    <lineage>
        <taxon>Eukaryota</taxon>
        <taxon>Viridiplantae</taxon>
        <taxon>Streptophyta</taxon>
        <taxon>Embryophyta</taxon>
        <taxon>Tracheophyta</taxon>
        <taxon>Spermatophyta</taxon>
        <taxon>Magnoliopsida</taxon>
        <taxon>eudicotyledons</taxon>
        <taxon>Gunneridae</taxon>
        <taxon>Pentapetalae</taxon>
        <taxon>rosids</taxon>
        <taxon>malvids</taxon>
        <taxon>Malvales</taxon>
        <taxon>Malvaceae</taxon>
        <taxon>Malvoideae</taxon>
        <taxon>Hibiscus</taxon>
    </lineage>
</organism>
<gene>
    <name evidence="1" type="ORF">F3Y22_tig00110889pilonHSYRG00080</name>
</gene>
<protein>
    <submittedName>
        <fullName evidence="1">Uncharacterized protein</fullName>
    </submittedName>
</protein>
<name>A0A6A2ZIW5_HIBSY</name>
<evidence type="ECO:0000313" key="1">
    <source>
        <dbReference type="EMBL" id="KAE8691560.1"/>
    </source>
</evidence>
<comment type="caution">
    <text evidence="1">The sequence shown here is derived from an EMBL/GenBank/DDBJ whole genome shotgun (WGS) entry which is preliminary data.</text>
</comment>
<reference evidence="1" key="1">
    <citation type="submission" date="2019-09" db="EMBL/GenBank/DDBJ databases">
        <title>Draft genome information of white flower Hibiscus syriacus.</title>
        <authorList>
            <person name="Kim Y.-M."/>
        </authorList>
    </citation>
    <scope>NUCLEOTIDE SEQUENCE [LARGE SCALE GENOMIC DNA]</scope>
    <source>
        <strain evidence="1">YM2019G1</strain>
    </source>
</reference>
<evidence type="ECO:0000313" key="2">
    <source>
        <dbReference type="Proteomes" id="UP000436088"/>
    </source>
</evidence>
<dbReference type="EMBL" id="VEPZ02001148">
    <property type="protein sequence ID" value="KAE8691560.1"/>
    <property type="molecule type" value="Genomic_DNA"/>
</dbReference>
<sequence length="59" mass="6687">MYHGGYTAEITRLSPKATEKDVDFLAYCGSIQHVGIIRCMNDTAYQQLRVSLLVAYFLN</sequence>
<keyword evidence="2" id="KW-1185">Reference proteome</keyword>
<proteinExistence type="predicted"/>